<name>A0A699UB43_TANCI</name>
<gene>
    <name evidence="1" type="ORF">Tci_892141</name>
</gene>
<comment type="caution">
    <text evidence="1">The sequence shown here is derived from an EMBL/GenBank/DDBJ whole genome shotgun (WGS) entry which is preliminary data.</text>
</comment>
<accession>A0A699UB43</accession>
<dbReference type="EMBL" id="BKCJ011320145">
    <property type="protein sequence ID" value="GFD20172.1"/>
    <property type="molecule type" value="Genomic_DNA"/>
</dbReference>
<proteinExistence type="predicted"/>
<dbReference type="AlphaFoldDB" id="A0A699UB43"/>
<reference evidence="1" key="1">
    <citation type="journal article" date="2019" name="Sci. Rep.">
        <title>Draft genome of Tanacetum cinerariifolium, the natural source of mosquito coil.</title>
        <authorList>
            <person name="Yamashiro T."/>
            <person name="Shiraishi A."/>
            <person name="Satake H."/>
            <person name="Nakayama K."/>
        </authorList>
    </citation>
    <scope>NUCLEOTIDE SEQUENCE</scope>
</reference>
<sequence length="88" mass="10762">MMLVLRENSGKRQKTSEYRTYTMDGFRTYDDEVLLKKCHKNCLKKFQEISREIDEAKLQKAIDEMFRQRCNSGEEHQYHVDQMQNYFK</sequence>
<protein>
    <submittedName>
        <fullName evidence="1">Uncharacterized protein</fullName>
    </submittedName>
</protein>
<organism evidence="1">
    <name type="scientific">Tanacetum cinerariifolium</name>
    <name type="common">Dalmatian daisy</name>
    <name type="synonym">Chrysanthemum cinerariifolium</name>
    <dbReference type="NCBI Taxonomy" id="118510"/>
    <lineage>
        <taxon>Eukaryota</taxon>
        <taxon>Viridiplantae</taxon>
        <taxon>Streptophyta</taxon>
        <taxon>Embryophyta</taxon>
        <taxon>Tracheophyta</taxon>
        <taxon>Spermatophyta</taxon>
        <taxon>Magnoliopsida</taxon>
        <taxon>eudicotyledons</taxon>
        <taxon>Gunneridae</taxon>
        <taxon>Pentapetalae</taxon>
        <taxon>asterids</taxon>
        <taxon>campanulids</taxon>
        <taxon>Asterales</taxon>
        <taxon>Asteraceae</taxon>
        <taxon>Asteroideae</taxon>
        <taxon>Anthemideae</taxon>
        <taxon>Anthemidinae</taxon>
        <taxon>Tanacetum</taxon>
    </lineage>
</organism>
<feature type="non-terminal residue" evidence="1">
    <location>
        <position position="88"/>
    </location>
</feature>
<evidence type="ECO:0000313" key="1">
    <source>
        <dbReference type="EMBL" id="GFD20172.1"/>
    </source>
</evidence>